<reference evidence="1 2" key="1">
    <citation type="journal article" date="2009" name="PLoS ONE">
        <title>Genome sequence of the versatile fish pathogen Edwardsiella tarda provides insights into its adaptation to broad host ranges and intracellular niches.</title>
        <authorList>
            <person name="Wang Q."/>
            <person name="Yang M."/>
            <person name="Xiao J."/>
            <person name="Wu H."/>
            <person name="Wang X."/>
            <person name="Lv Y."/>
            <person name="Xu L."/>
            <person name="Zheng H."/>
            <person name="Wang S."/>
            <person name="Zhao G."/>
            <person name="Liu Q."/>
            <person name="Zhang Y."/>
        </authorList>
    </citation>
    <scope>NUCLEOTIDE SEQUENCE [LARGE SCALE GENOMIC DNA]</scope>
    <source>
        <strain evidence="2">EIB202 / CCTCC M208068</strain>
    </source>
</reference>
<dbReference type="Proteomes" id="UP000002634">
    <property type="component" value="Chromosome"/>
</dbReference>
<organism evidence="1 2">
    <name type="scientific">Edwardsiella piscicida</name>
    <dbReference type="NCBI Taxonomy" id="1263550"/>
    <lineage>
        <taxon>Bacteria</taxon>
        <taxon>Pseudomonadati</taxon>
        <taxon>Pseudomonadota</taxon>
        <taxon>Gammaproteobacteria</taxon>
        <taxon>Enterobacterales</taxon>
        <taxon>Hafniaceae</taxon>
        <taxon>Edwardsiella</taxon>
    </lineage>
</organism>
<gene>
    <name evidence="1" type="ordered locus">ETAE_0841</name>
</gene>
<protein>
    <submittedName>
        <fullName evidence="1">Uncharacterized protein</fullName>
    </submittedName>
</protein>
<proteinExistence type="predicted"/>
<dbReference type="EMBL" id="CP001135">
    <property type="protein sequence ID" value="ACY83686.1"/>
    <property type="molecule type" value="Genomic_DNA"/>
</dbReference>
<dbReference type="KEGG" id="etr:ETAE_0841"/>
<name>A0AAU8P320_EDWPI</name>
<accession>A0AAU8P320</accession>
<dbReference type="AlphaFoldDB" id="A0AAU8P320"/>
<sequence>MGESIDDPRGINPLEIKLYHLVNISHRGGVIRPDSNLINTFIETHY</sequence>
<keyword evidence="2" id="KW-1185">Reference proteome</keyword>
<evidence type="ECO:0000313" key="2">
    <source>
        <dbReference type="Proteomes" id="UP000002634"/>
    </source>
</evidence>
<evidence type="ECO:0000313" key="1">
    <source>
        <dbReference type="EMBL" id="ACY83686.1"/>
    </source>
</evidence>